<accession>A0A6B1DY32</accession>
<gene>
    <name evidence="2" type="ORF">F4Y08_14740</name>
</gene>
<sequence length="609" mass="66671">MGRVCRARRVAGARAGHGQDYGAGAVRQGWQLFRNQDIGRLANRRFQPVMTTTDPFAETPDFDPVSLEIQWQRLISIMDEIDFATVKTSFSTIVGESRDFACILVDQNGDSLCQSRFSPPNFCVVLPRTARRLLAVHPLETLREGDVLCTNDPWIGTGHLPDYILLTPVFHQGKPVAFMGTVAHLSDVGGHRGDIEAYDVFTEGIRIPPSKLFIEGKPNEFLFETIGNNCRVPNLVLGDIRAIAGTHQIGIRRLRDFMDDYAMQDLVELSNVIHGRSERLMRSRIEALPDGEFEFGLDIDGYVDIVHLHATVRIQGNDIHVDYGGTSAQTRKGSINCAYNTTFASTMYPFKCSLVPQIPNNQGLFRPIHVTAPKGCILNCDDGFPVQARAKVTNNINQVLFGAVWPILGEHAQAGSGSIWPFSVHGDLEGYGPFSVSCLPHGGRGAMQGLDGMPPIAFPHNSSVTPIEIMETQAPILILHKEFRADSAGAGRQRGGIGQRMTFRNVADSTIQGRIRPDKMFCAPPGLDGGAPGVVGEVRWNGRNIDRFPPLDLQPGDEIELLMPGGGGFGTVTERPAEQIRRDVEAGFISEAAARRDYGWDSLSESGSG</sequence>
<dbReference type="PANTHER" id="PTHR11365">
    <property type="entry name" value="5-OXOPROLINASE RELATED"/>
    <property type="match status" value="1"/>
</dbReference>
<protein>
    <submittedName>
        <fullName evidence="2">Hydantoinase B/oxoprolinase family protein</fullName>
    </submittedName>
</protein>
<evidence type="ECO:0000313" key="2">
    <source>
        <dbReference type="EMBL" id="MYD91562.1"/>
    </source>
</evidence>
<dbReference type="GO" id="GO:0006749">
    <property type="term" value="P:glutathione metabolic process"/>
    <property type="evidence" value="ECO:0007669"/>
    <property type="project" value="TreeGrafter"/>
</dbReference>
<dbReference type="AlphaFoldDB" id="A0A6B1DY32"/>
<organism evidence="2">
    <name type="scientific">Caldilineaceae bacterium SB0662_bin_9</name>
    <dbReference type="NCBI Taxonomy" id="2605258"/>
    <lineage>
        <taxon>Bacteria</taxon>
        <taxon>Bacillati</taxon>
        <taxon>Chloroflexota</taxon>
        <taxon>Caldilineae</taxon>
        <taxon>Caldilineales</taxon>
        <taxon>Caldilineaceae</taxon>
    </lineage>
</organism>
<evidence type="ECO:0000259" key="1">
    <source>
        <dbReference type="Pfam" id="PF02538"/>
    </source>
</evidence>
<dbReference type="EMBL" id="VXPY01000102">
    <property type="protein sequence ID" value="MYD91562.1"/>
    <property type="molecule type" value="Genomic_DNA"/>
</dbReference>
<name>A0A6B1DY32_9CHLR</name>
<comment type="caution">
    <text evidence="2">The sequence shown here is derived from an EMBL/GenBank/DDBJ whole genome shotgun (WGS) entry which is preliminary data.</text>
</comment>
<dbReference type="GO" id="GO:0017168">
    <property type="term" value="F:5-oxoprolinase (ATP-hydrolyzing) activity"/>
    <property type="evidence" value="ECO:0007669"/>
    <property type="project" value="TreeGrafter"/>
</dbReference>
<dbReference type="PANTHER" id="PTHR11365:SF23">
    <property type="entry name" value="HYPOTHETICAL 5-OXOPROLINASE (EUROFUNG)-RELATED"/>
    <property type="match status" value="1"/>
</dbReference>
<dbReference type="InterPro" id="IPR045079">
    <property type="entry name" value="Oxoprolinase-like"/>
</dbReference>
<reference evidence="2" key="1">
    <citation type="submission" date="2019-09" db="EMBL/GenBank/DDBJ databases">
        <title>Characterisation of the sponge microbiome using genome-centric metagenomics.</title>
        <authorList>
            <person name="Engelberts J.P."/>
            <person name="Robbins S.J."/>
            <person name="De Goeij J.M."/>
            <person name="Aranda M."/>
            <person name="Bell S.C."/>
            <person name="Webster N.S."/>
        </authorList>
    </citation>
    <scope>NUCLEOTIDE SEQUENCE</scope>
    <source>
        <strain evidence="2">SB0662_bin_9</strain>
    </source>
</reference>
<dbReference type="InterPro" id="IPR003692">
    <property type="entry name" value="Hydantoinase_B"/>
</dbReference>
<proteinExistence type="predicted"/>
<dbReference type="Pfam" id="PF02538">
    <property type="entry name" value="Hydantoinase_B"/>
    <property type="match status" value="1"/>
</dbReference>
<dbReference type="GO" id="GO:0005829">
    <property type="term" value="C:cytosol"/>
    <property type="evidence" value="ECO:0007669"/>
    <property type="project" value="TreeGrafter"/>
</dbReference>
<feature type="domain" description="Hydantoinase B/oxoprolinase" evidence="1">
    <location>
        <begin position="63"/>
        <end position="571"/>
    </location>
</feature>